<dbReference type="GeneID" id="54410830"/>
<dbReference type="Proteomes" id="UP000799771">
    <property type="component" value="Unassembled WGS sequence"/>
</dbReference>
<accession>A0A6A6AG50</accession>
<feature type="compositionally biased region" description="Polar residues" evidence="1">
    <location>
        <begin position="273"/>
        <end position="286"/>
    </location>
</feature>
<protein>
    <submittedName>
        <fullName evidence="2">Uncharacterized protein</fullName>
    </submittedName>
</protein>
<sequence>MPAERRAVPSFRPVKTERTHEENQERAYIAASRRSDRSLEARIESARRASEIHKKRTGRALRVTEQDVINEEMYEEEDDDLPTQYQRLNAHLHTTSVMFNKKLHDYIATQHGVRNMFMSQYQNPSFQSQPYNNQYAANSSSYPQGNNWLSPSMLPPQQFNSAIPQGFSQHVQPQPSSPSIAQPHGFRQSPYHIPQRSPHQRSASIQFPHAMPSYEPSTSQATNGTSTSQADQIRRMSFPPQAFERSRQRPTPSRTTTSQSTQQPSSPQTVTSGASPSSGRATPQHQSDVDTPASLAFSPSSYVMHPQMLGTNPLSLSLPPESQQLIGSALDPHDPRTALFMAGSDNLPQPFAPTYTYNPNHSPKHTKTVDSGCATPTNGIKSEHPVAMPSTTTPISDGFFSNEAFLTPGNCDYNGFFDFHGDYASHVDEHGANDQLDGNNFVNWD</sequence>
<feature type="compositionally biased region" description="Polar residues" evidence="1">
    <location>
        <begin position="215"/>
        <end position="231"/>
    </location>
</feature>
<feature type="region of interest" description="Disordered" evidence="1">
    <location>
        <begin position="1"/>
        <end position="33"/>
    </location>
</feature>
<dbReference type="OrthoDB" id="5397087at2759"/>
<evidence type="ECO:0000313" key="3">
    <source>
        <dbReference type="Proteomes" id="UP000799771"/>
    </source>
</evidence>
<keyword evidence="3" id="KW-1185">Reference proteome</keyword>
<feature type="compositionally biased region" description="Low complexity" evidence="1">
    <location>
        <begin position="249"/>
        <end position="272"/>
    </location>
</feature>
<dbReference type="AlphaFoldDB" id="A0A6A6AG50"/>
<name>A0A6A6AG50_9PLEO</name>
<feature type="compositionally biased region" description="Low complexity" evidence="1">
    <location>
        <begin position="168"/>
        <end position="183"/>
    </location>
</feature>
<dbReference type="RefSeq" id="XP_033524274.1">
    <property type="nucleotide sequence ID" value="XM_033670398.1"/>
</dbReference>
<organism evidence="2 3">
    <name type="scientific">Dothidotthia symphoricarpi CBS 119687</name>
    <dbReference type="NCBI Taxonomy" id="1392245"/>
    <lineage>
        <taxon>Eukaryota</taxon>
        <taxon>Fungi</taxon>
        <taxon>Dikarya</taxon>
        <taxon>Ascomycota</taxon>
        <taxon>Pezizomycotina</taxon>
        <taxon>Dothideomycetes</taxon>
        <taxon>Pleosporomycetidae</taxon>
        <taxon>Pleosporales</taxon>
        <taxon>Dothidotthiaceae</taxon>
        <taxon>Dothidotthia</taxon>
    </lineage>
</organism>
<reference evidence="2" key="1">
    <citation type="journal article" date="2020" name="Stud. Mycol.">
        <title>101 Dothideomycetes genomes: a test case for predicting lifestyles and emergence of pathogens.</title>
        <authorList>
            <person name="Haridas S."/>
            <person name="Albert R."/>
            <person name="Binder M."/>
            <person name="Bloem J."/>
            <person name="Labutti K."/>
            <person name="Salamov A."/>
            <person name="Andreopoulos B."/>
            <person name="Baker S."/>
            <person name="Barry K."/>
            <person name="Bills G."/>
            <person name="Bluhm B."/>
            <person name="Cannon C."/>
            <person name="Castanera R."/>
            <person name="Culley D."/>
            <person name="Daum C."/>
            <person name="Ezra D."/>
            <person name="Gonzalez J."/>
            <person name="Henrissat B."/>
            <person name="Kuo A."/>
            <person name="Liang C."/>
            <person name="Lipzen A."/>
            <person name="Lutzoni F."/>
            <person name="Magnuson J."/>
            <person name="Mondo S."/>
            <person name="Nolan M."/>
            <person name="Ohm R."/>
            <person name="Pangilinan J."/>
            <person name="Park H.-J."/>
            <person name="Ramirez L."/>
            <person name="Alfaro M."/>
            <person name="Sun H."/>
            <person name="Tritt A."/>
            <person name="Yoshinaga Y."/>
            <person name="Zwiers L.-H."/>
            <person name="Turgeon B."/>
            <person name="Goodwin S."/>
            <person name="Spatafora J."/>
            <person name="Crous P."/>
            <person name="Grigoriev I."/>
        </authorList>
    </citation>
    <scope>NUCLEOTIDE SEQUENCE</scope>
    <source>
        <strain evidence="2">CBS 119687</strain>
    </source>
</reference>
<gene>
    <name evidence="2" type="ORF">P153DRAFT_385118</name>
</gene>
<feature type="region of interest" description="Disordered" evidence="1">
    <location>
        <begin position="129"/>
        <end position="294"/>
    </location>
</feature>
<feature type="compositionally biased region" description="Polar residues" evidence="1">
    <location>
        <begin position="129"/>
        <end position="167"/>
    </location>
</feature>
<evidence type="ECO:0000256" key="1">
    <source>
        <dbReference type="SAM" id="MobiDB-lite"/>
    </source>
</evidence>
<proteinExistence type="predicted"/>
<feature type="compositionally biased region" description="Basic and acidic residues" evidence="1">
    <location>
        <begin position="14"/>
        <end position="25"/>
    </location>
</feature>
<dbReference type="EMBL" id="ML977505">
    <property type="protein sequence ID" value="KAF2129887.1"/>
    <property type="molecule type" value="Genomic_DNA"/>
</dbReference>
<evidence type="ECO:0000313" key="2">
    <source>
        <dbReference type="EMBL" id="KAF2129887.1"/>
    </source>
</evidence>